<keyword evidence="2" id="KW-1185">Reference proteome</keyword>
<evidence type="ECO:0000313" key="1">
    <source>
        <dbReference type="EMBL" id="MFD2700737.1"/>
    </source>
</evidence>
<comment type="caution">
    <text evidence="1">The sequence shown here is derived from an EMBL/GenBank/DDBJ whole genome shotgun (WGS) entry which is preliminary data.</text>
</comment>
<protein>
    <submittedName>
        <fullName evidence="1">Uncharacterized protein</fullName>
    </submittedName>
</protein>
<organism evidence="1 2">
    <name type="scientific">Paenibacillus shunpengii</name>
    <dbReference type="NCBI Taxonomy" id="2054424"/>
    <lineage>
        <taxon>Bacteria</taxon>
        <taxon>Bacillati</taxon>
        <taxon>Bacillota</taxon>
        <taxon>Bacilli</taxon>
        <taxon>Bacillales</taxon>
        <taxon>Paenibacillaceae</taxon>
        <taxon>Paenibacillus</taxon>
    </lineage>
</organism>
<accession>A0ABW5SLQ8</accession>
<evidence type="ECO:0000313" key="2">
    <source>
        <dbReference type="Proteomes" id="UP001597540"/>
    </source>
</evidence>
<dbReference type="Proteomes" id="UP001597540">
    <property type="component" value="Unassembled WGS sequence"/>
</dbReference>
<dbReference type="RefSeq" id="WP_256703041.1">
    <property type="nucleotide sequence ID" value="NZ_JBHUMJ010000002.1"/>
</dbReference>
<name>A0ABW5SLQ8_9BACL</name>
<sequence length="81" mass="9395">MNIELKQVSLENWYDCTKLNVKLEQKSVFPAPVVYWIAESKYVHDFELRAIYSQAILVGFTADNSVSDHYSFTTILPHKVN</sequence>
<dbReference type="EMBL" id="JBHUMJ010000002">
    <property type="protein sequence ID" value="MFD2700737.1"/>
    <property type="molecule type" value="Genomic_DNA"/>
</dbReference>
<gene>
    <name evidence="1" type="ORF">ACFSVM_09655</name>
</gene>
<reference evidence="2" key="1">
    <citation type="journal article" date="2019" name="Int. J. Syst. Evol. Microbiol.">
        <title>The Global Catalogue of Microorganisms (GCM) 10K type strain sequencing project: providing services to taxonomists for standard genome sequencing and annotation.</title>
        <authorList>
            <consortium name="The Broad Institute Genomics Platform"/>
            <consortium name="The Broad Institute Genome Sequencing Center for Infectious Disease"/>
            <person name="Wu L."/>
            <person name="Ma J."/>
        </authorList>
    </citation>
    <scope>NUCLEOTIDE SEQUENCE [LARGE SCALE GENOMIC DNA]</scope>
    <source>
        <strain evidence="2">KCTC 33849</strain>
    </source>
</reference>
<proteinExistence type="predicted"/>